<dbReference type="EMBL" id="JAGRRH010000003">
    <property type="protein sequence ID" value="KAG7372743.1"/>
    <property type="molecule type" value="Genomic_DNA"/>
</dbReference>
<keyword evidence="2" id="KW-0472">Membrane</keyword>
<keyword evidence="2" id="KW-0812">Transmembrane</keyword>
<dbReference type="Proteomes" id="UP000693970">
    <property type="component" value="Unassembled WGS sequence"/>
</dbReference>
<feature type="compositionally biased region" description="Low complexity" evidence="1">
    <location>
        <begin position="41"/>
        <end position="53"/>
    </location>
</feature>
<feature type="compositionally biased region" description="Low complexity" evidence="1">
    <location>
        <begin position="115"/>
        <end position="126"/>
    </location>
</feature>
<dbReference type="AlphaFoldDB" id="A0A9K3M1X3"/>
<evidence type="ECO:0000256" key="2">
    <source>
        <dbReference type="SAM" id="Phobius"/>
    </source>
</evidence>
<comment type="caution">
    <text evidence="3">The sequence shown here is derived from an EMBL/GenBank/DDBJ whole genome shotgun (WGS) entry which is preliminary data.</text>
</comment>
<feature type="region of interest" description="Disordered" evidence="1">
    <location>
        <begin position="337"/>
        <end position="364"/>
    </location>
</feature>
<keyword evidence="4" id="KW-1185">Reference proteome</keyword>
<accession>A0A9K3M1X3</accession>
<feature type="transmembrane region" description="Helical" evidence="2">
    <location>
        <begin position="66"/>
        <end position="86"/>
    </location>
</feature>
<evidence type="ECO:0000313" key="3">
    <source>
        <dbReference type="EMBL" id="KAG7372743.1"/>
    </source>
</evidence>
<evidence type="ECO:0000313" key="4">
    <source>
        <dbReference type="Proteomes" id="UP000693970"/>
    </source>
</evidence>
<dbReference type="PANTHER" id="PTHR13132">
    <property type="entry name" value="ALPHA- 1,6 -FUCOSYLTRANSFERASE"/>
    <property type="match status" value="1"/>
</dbReference>
<feature type="region of interest" description="Disordered" evidence="1">
    <location>
        <begin position="115"/>
        <end position="148"/>
    </location>
</feature>
<reference evidence="3" key="1">
    <citation type="journal article" date="2021" name="Sci. Rep.">
        <title>Diploid genomic architecture of Nitzschia inconspicua, an elite biomass production diatom.</title>
        <authorList>
            <person name="Oliver A."/>
            <person name="Podell S."/>
            <person name="Pinowska A."/>
            <person name="Traller J.C."/>
            <person name="Smith S.R."/>
            <person name="McClure R."/>
            <person name="Beliaev A."/>
            <person name="Bohutskyi P."/>
            <person name="Hill E.A."/>
            <person name="Rabines A."/>
            <person name="Zheng H."/>
            <person name="Allen L.Z."/>
            <person name="Kuo A."/>
            <person name="Grigoriev I.V."/>
            <person name="Allen A.E."/>
            <person name="Hazlebeck D."/>
            <person name="Allen E.E."/>
        </authorList>
    </citation>
    <scope>NUCLEOTIDE SEQUENCE</scope>
    <source>
        <strain evidence="3">Hildebrandi</strain>
    </source>
</reference>
<sequence length="578" mass="66811">MVCETGNRAMEVVQQHVTVFCRSMVKQVDERRFDESRIKPSRSSSSSSSLNRDNSSKKMVLSRRRVSLLLGSALLLCFVLLQHTFVNQSRFFDEIQLQEQHAIFLKTETTRTPSTRTTVSSISSLRKLANNGDKSKQRPSQRMDTSQQGSIIVNDAATATSAAAADNDNDDNDVTPNTTTTTACWPWSYNSDEWWTHHPTWKRSRVNDTHYCYQQIQNERQAALYQAIYDAQFRNANCKDVFRRHMWSSGLGADFMNVNRGLYQAVLFRRPFQITDQYPWHYAAGKDDNLANETTAACPSRDMYCYFLPLSKCPLGDESSDNETLLDVFSTEDTPLILPTNKNNNKNSSRSSNSINTDTNNDEPPYRYHIGDEAVYQWIFEYATRPQTWLWRKVYEYTQTRLNLTTPCMVMHVRRADVIHHSDGFARRYFSIAEYVNASKRADIISPYDDDDKVAPPNIFLITDDANAIGEALTEFPTYNWMYIRRKRYKADEGGWEEQTPSRDYVFEMTTLLSILELAPQCSAIVHGQSSFADLVIRSMESRRRRGNDLKVARVDDNITIYDPMNLHFRNVSKEYHR</sequence>
<dbReference type="PANTHER" id="PTHR13132:SF29">
    <property type="entry name" value="ALPHA-(1,6)-FUCOSYLTRANSFERASE"/>
    <property type="match status" value="1"/>
</dbReference>
<feature type="compositionally biased region" description="Polar residues" evidence="1">
    <location>
        <begin position="138"/>
        <end position="148"/>
    </location>
</feature>
<dbReference type="OrthoDB" id="2014825at2759"/>
<reference evidence="3" key="2">
    <citation type="submission" date="2021-04" db="EMBL/GenBank/DDBJ databases">
        <authorList>
            <person name="Podell S."/>
        </authorList>
    </citation>
    <scope>NUCLEOTIDE SEQUENCE</scope>
    <source>
        <strain evidence="3">Hildebrandi</strain>
    </source>
</reference>
<dbReference type="GO" id="GO:0046921">
    <property type="term" value="F:alpha-(1-&gt;6)-fucosyltransferase activity"/>
    <property type="evidence" value="ECO:0007669"/>
    <property type="project" value="TreeGrafter"/>
</dbReference>
<proteinExistence type="predicted"/>
<evidence type="ECO:0000256" key="1">
    <source>
        <dbReference type="SAM" id="MobiDB-lite"/>
    </source>
</evidence>
<feature type="region of interest" description="Disordered" evidence="1">
    <location>
        <begin position="32"/>
        <end position="56"/>
    </location>
</feature>
<feature type="compositionally biased region" description="Low complexity" evidence="1">
    <location>
        <begin position="337"/>
        <end position="359"/>
    </location>
</feature>
<protein>
    <submittedName>
        <fullName evidence="3">Uncharacterized protein</fullName>
    </submittedName>
</protein>
<dbReference type="GO" id="GO:0006487">
    <property type="term" value="P:protein N-linked glycosylation"/>
    <property type="evidence" value="ECO:0007669"/>
    <property type="project" value="TreeGrafter"/>
</dbReference>
<name>A0A9K3M1X3_9STRA</name>
<gene>
    <name evidence="3" type="ORF">IV203_018886</name>
</gene>
<organism evidence="3 4">
    <name type="scientific">Nitzschia inconspicua</name>
    <dbReference type="NCBI Taxonomy" id="303405"/>
    <lineage>
        <taxon>Eukaryota</taxon>
        <taxon>Sar</taxon>
        <taxon>Stramenopiles</taxon>
        <taxon>Ochrophyta</taxon>
        <taxon>Bacillariophyta</taxon>
        <taxon>Bacillariophyceae</taxon>
        <taxon>Bacillariophycidae</taxon>
        <taxon>Bacillariales</taxon>
        <taxon>Bacillariaceae</taxon>
        <taxon>Nitzschia</taxon>
    </lineage>
</organism>
<keyword evidence="2" id="KW-1133">Transmembrane helix</keyword>